<evidence type="ECO:0000313" key="11">
    <source>
        <dbReference type="Proteomes" id="UP001206236"/>
    </source>
</evidence>
<feature type="transmembrane region" description="Helical" evidence="8">
    <location>
        <begin position="343"/>
        <end position="362"/>
    </location>
</feature>
<keyword evidence="4" id="KW-0808">Transferase</keyword>
<feature type="domain" description="Glycosyltransferase RgtA/B/C/D-like" evidence="9">
    <location>
        <begin position="50"/>
        <end position="208"/>
    </location>
</feature>
<dbReference type="GO" id="GO:0005886">
    <property type="term" value="C:plasma membrane"/>
    <property type="evidence" value="ECO:0007669"/>
    <property type="project" value="UniProtKB-SubCell"/>
</dbReference>
<dbReference type="Pfam" id="PF13231">
    <property type="entry name" value="PMT_2"/>
    <property type="match status" value="1"/>
</dbReference>
<evidence type="ECO:0000256" key="2">
    <source>
        <dbReference type="ARBA" id="ARBA00022475"/>
    </source>
</evidence>
<comment type="caution">
    <text evidence="10">The sequence shown here is derived from an EMBL/GenBank/DDBJ whole genome shotgun (WGS) entry which is preliminary data.</text>
</comment>
<feature type="transmembrane region" description="Helical" evidence="8">
    <location>
        <begin position="123"/>
        <end position="141"/>
    </location>
</feature>
<name>A0AAW5KHU1_9FIRM</name>
<evidence type="ECO:0000256" key="1">
    <source>
        <dbReference type="ARBA" id="ARBA00004651"/>
    </source>
</evidence>
<dbReference type="InterPro" id="IPR038731">
    <property type="entry name" value="RgtA/B/C-like"/>
</dbReference>
<dbReference type="InterPro" id="IPR050297">
    <property type="entry name" value="LipidA_mod_glycosyltrf_83"/>
</dbReference>
<protein>
    <submittedName>
        <fullName evidence="10">Glycosyltransferase family 39 protein</fullName>
    </submittedName>
</protein>
<proteinExistence type="predicted"/>
<dbReference type="PANTHER" id="PTHR33908:SF11">
    <property type="entry name" value="MEMBRANE PROTEIN"/>
    <property type="match status" value="1"/>
</dbReference>
<keyword evidence="7 8" id="KW-0472">Membrane</keyword>
<dbReference type="GO" id="GO:0009103">
    <property type="term" value="P:lipopolysaccharide biosynthetic process"/>
    <property type="evidence" value="ECO:0007669"/>
    <property type="project" value="UniProtKB-ARBA"/>
</dbReference>
<reference evidence="10" key="1">
    <citation type="submission" date="2022-06" db="EMBL/GenBank/DDBJ databases">
        <title>Isolation of gut microbiota from human fecal samples.</title>
        <authorList>
            <person name="Pamer E.G."/>
            <person name="Barat B."/>
            <person name="Waligurski E."/>
            <person name="Medina S."/>
            <person name="Paddock L."/>
            <person name="Mostad J."/>
        </authorList>
    </citation>
    <scope>NUCLEOTIDE SEQUENCE</scope>
    <source>
        <strain evidence="10">DFI.5.57</strain>
    </source>
</reference>
<gene>
    <name evidence="10" type="ORF">NE632_07590</name>
</gene>
<evidence type="ECO:0000256" key="4">
    <source>
        <dbReference type="ARBA" id="ARBA00022679"/>
    </source>
</evidence>
<evidence type="ECO:0000259" key="9">
    <source>
        <dbReference type="Pfam" id="PF13231"/>
    </source>
</evidence>
<keyword evidence="6 8" id="KW-1133">Transmembrane helix</keyword>
<dbReference type="EMBL" id="JANGCN010000014">
    <property type="protein sequence ID" value="MCQ5153169.1"/>
    <property type="molecule type" value="Genomic_DNA"/>
</dbReference>
<feature type="transmembrane region" description="Helical" evidence="8">
    <location>
        <begin position="98"/>
        <end position="117"/>
    </location>
</feature>
<feature type="transmembrane region" description="Helical" evidence="8">
    <location>
        <begin position="243"/>
        <end position="265"/>
    </location>
</feature>
<accession>A0AAW5KHU1</accession>
<dbReference type="AlphaFoldDB" id="A0AAW5KHU1"/>
<dbReference type="PANTHER" id="PTHR33908">
    <property type="entry name" value="MANNOSYLTRANSFERASE YKCB-RELATED"/>
    <property type="match status" value="1"/>
</dbReference>
<feature type="transmembrane region" description="Helical" evidence="8">
    <location>
        <begin position="59"/>
        <end position="86"/>
    </location>
</feature>
<dbReference type="Proteomes" id="UP001206236">
    <property type="component" value="Unassembled WGS sequence"/>
</dbReference>
<keyword evidence="5 8" id="KW-0812">Transmembrane</keyword>
<evidence type="ECO:0000256" key="3">
    <source>
        <dbReference type="ARBA" id="ARBA00022676"/>
    </source>
</evidence>
<sequence>MALVMIAVSVIHILPPFSADIINYDSSYQYFLTRHSLSDIMKLLPEDYSPPLYTLLLKFWTYIFGSSLLAMRSFSILIIWGLIFLAAFPVRAAFGKRASVICMLLYTLSYVNFLLVPEIRPTVLAYFLTAACAIYMFLALFKGYHYAYICMTVFAILGMYTHNVSMLAALSFYIVSFAFTIISKQKKKTLYFFLSGVVCALSYCPWLIVVMKQFSNVKKNYWANSIISSSLVIDWTYDIHFGYASGLVTYLIFIFIAIMLLIHVVKMRNCKTLNDIRKKLAPHRAEFVSVLYCGLMYVAPIITLILFTRLVYPIIATRYFYILSSLMVILLSVVIGKLFDTKLFLACIVLFIVSFCINFGNVKSQLDSSDFSDMIETIKENGDDDIAFLHLHEWSLGIMMYYFPDAEHYVCDDTWCVLNTLDVFPTEVTDIGSIDNINKYSKKLFIFGDLFPDSPYELDDHFNSKDDYDVTYLGMFTEPYTYKNTWRLYYVTNKTQSTNTK</sequence>
<comment type="subcellular location">
    <subcellularLocation>
        <location evidence="1">Cell membrane</location>
        <topology evidence="1">Multi-pass membrane protein</topology>
    </subcellularLocation>
</comment>
<organism evidence="10 11">
    <name type="scientific">Ruminococcus bicirculans</name>
    <name type="common">ex Wegman et al. 2014</name>
    <dbReference type="NCBI Taxonomy" id="1160721"/>
    <lineage>
        <taxon>Bacteria</taxon>
        <taxon>Bacillati</taxon>
        <taxon>Bacillota</taxon>
        <taxon>Clostridia</taxon>
        <taxon>Eubacteriales</taxon>
        <taxon>Oscillospiraceae</taxon>
        <taxon>Ruminococcus</taxon>
    </lineage>
</organism>
<evidence type="ECO:0000256" key="5">
    <source>
        <dbReference type="ARBA" id="ARBA00022692"/>
    </source>
</evidence>
<dbReference type="RefSeq" id="WP_256322042.1">
    <property type="nucleotide sequence ID" value="NZ_JANGCN010000014.1"/>
</dbReference>
<feature type="transmembrane region" description="Helical" evidence="8">
    <location>
        <begin position="286"/>
        <end position="307"/>
    </location>
</feature>
<evidence type="ECO:0000256" key="8">
    <source>
        <dbReference type="SAM" id="Phobius"/>
    </source>
</evidence>
<evidence type="ECO:0000256" key="7">
    <source>
        <dbReference type="ARBA" id="ARBA00023136"/>
    </source>
</evidence>
<feature type="transmembrane region" description="Helical" evidence="8">
    <location>
        <begin position="153"/>
        <end position="183"/>
    </location>
</feature>
<feature type="transmembrane region" description="Helical" evidence="8">
    <location>
        <begin position="319"/>
        <end position="336"/>
    </location>
</feature>
<dbReference type="GO" id="GO:0016763">
    <property type="term" value="F:pentosyltransferase activity"/>
    <property type="evidence" value="ECO:0007669"/>
    <property type="project" value="TreeGrafter"/>
</dbReference>
<keyword evidence="3" id="KW-0328">Glycosyltransferase</keyword>
<evidence type="ECO:0000256" key="6">
    <source>
        <dbReference type="ARBA" id="ARBA00022989"/>
    </source>
</evidence>
<evidence type="ECO:0000313" key="10">
    <source>
        <dbReference type="EMBL" id="MCQ5153169.1"/>
    </source>
</evidence>
<keyword evidence="2" id="KW-1003">Cell membrane</keyword>
<feature type="transmembrane region" description="Helical" evidence="8">
    <location>
        <begin position="189"/>
        <end position="209"/>
    </location>
</feature>